<dbReference type="InterPro" id="IPR001841">
    <property type="entry name" value="Znf_RING"/>
</dbReference>
<dbReference type="InterPro" id="IPR011990">
    <property type="entry name" value="TPR-like_helical_dom_sf"/>
</dbReference>
<dbReference type="SUPFAM" id="SSF48452">
    <property type="entry name" value="TPR-like"/>
    <property type="match status" value="1"/>
</dbReference>
<keyword evidence="1 3" id="KW-0863">Zinc-finger</keyword>
<dbReference type="GO" id="GO:0007271">
    <property type="term" value="P:synaptic transmission, cholinergic"/>
    <property type="evidence" value="ECO:0007669"/>
    <property type="project" value="TreeGrafter"/>
</dbReference>
<dbReference type="GO" id="GO:0033130">
    <property type="term" value="F:acetylcholine receptor binding"/>
    <property type="evidence" value="ECO:0007669"/>
    <property type="project" value="InterPro"/>
</dbReference>
<accession>A0A433UAK8</accession>
<dbReference type="InterPro" id="IPR019734">
    <property type="entry name" value="TPR_rpt"/>
</dbReference>
<dbReference type="STRING" id="188477.A0A433UAK8"/>
<dbReference type="EMBL" id="RQTK01000023">
    <property type="protein sequence ID" value="RUS90838.1"/>
    <property type="molecule type" value="Genomic_DNA"/>
</dbReference>
<dbReference type="GO" id="GO:0005886">
    <property type="term" value="C:plasma membrane"/>
    <property type="evidence" value="ECO:0007669"/>
    <property type="project" value="TreeGrafter"/>
</dbReference>
<keyword evidence="2" id="KW-0862">Zinc</keyword>
<dbReference type="GO" id="GO:1900075">
    <property type="term" value="P:positive regulation of neuromuscular synaptic transmission"/>
    <property type="evidence" value="ECO:0007669"/>
    <property type="project" value="TreeGrafter"/>
</dbReference>
<dbReference type="SMART" id="SM00028">
    <property type="entry name" value="TPR"/>
    <property type="match status" value="2"/>
</dbReference>
<dbReference type="GO" id="GO:0008270">
    <property type="term" value="F:zinc ion binding"/>
    <property type="evidence" value="ECO:0007669"/>
    <property type="project" value="UniProtKB-KW"/>
</dbReference>
<dbReference type="InterPro" id="IPR013083">
    <property type="entry name" value="Znf_RING/FYVE/PHD"/>
</dbReference>
<proteinExistence type="predicted"/>
<dbReference type="Proteomes" id="UP000271974">
    <property type="component" value="Unassembled WGS sequence"/>
</dbReference>
<evidence type="ECO:0000259" key="5">
    <source>
        <dbReference type="PROSITE" id="PS50089"/>
    </source>
</evidence>
<feature type="domain" description="RING-type" evidence="5">
    <location>
        <begin position="250"/>
        <end position="299"/>
    </location>
</feature>
<keyword evidence="7" id="KW-1185">Reference proteome</keyword>
<dbReference type="Pfam" id="PF10579">
    <property type="entry name" value="Rapsyn_N"/>
    <property type="match status" value="1"/>
</dbReference>
<feature type="region of interest" description="Disordered" evidence="4">
    <location>
        <begin position="290"/>
        <end position="311"/>
    </location>
</feature>
<keyword evidence="1 3" id="KW-0479">Metal-binding</keyword>
<dbReference type="GO" id="GO:0005737">
    <property type="term" value="C:cytoplasm"/>
    <property type="evidence" value="ECO:0007669"/>
    <property type="project" value="UniProtKB-ARBA"/>
</dbReference>
<evidence type="ECO:0000256" key="1">
    <source>
        <dbReference type="ARBA" id="ARBA00022771"/>
    </source>
</evidence>
<comment type="caution">
    <text evidence="6">The sequence shown here is derived from an EMBL/GenBank/DDBJ whole genome shotgun (WGS) entry which is preliminary data.</text>
</comment>
<dbReference type="PANTHER" id="PTHR46574">
    <property type="entry name" value="43 KDA RECEPTOR-ASSOCIATED PROTEIN OF THE SYNAPSE"/>
    <property type="match status" value="1"/>
</dbReference>
<sequence length="311" mass="35078">MGQKITKKEIERAENLYNEQRFDEAVVEWKKFLKRLQKPQDKFQLCGRICSALCDVGKYREALTFAGQQCELATAIGDSGFKAEAYFSIAFCNEKSCEFEKAISYCKRAQHKHPEKSAIAGKTFLCLGNAYSGMSDFRKSWTYYVRAMDEAKSTRNKVLEIQTSAKMGALFCRNSTIVKAIFVYSHLYNPQARELNNKALDLSTKADCKLGQLRCHARQKLLNDVSPDDATNEGHEGYIKKLVEEMELFCGVCGDIIGQHPERLEPLSCGHFVHARCAPHLARSTLGRAGRRRPCPACRSNSSRNPVLPLT</sequence>
<dbReference type="InterPro" id="IPR019568">
    <property type="entry name" value="Rapsyn_myristoylation/link_N"/>
</dbReference>
<dbReference type="GO" id="GO:0043495">
    <property type="term" value="F:protein-membrane adaptor activity"/>
    <property type="evidence" value="ECO:0007669"/>
    <property type="project" value="InterPro"/>
</dbReference>
<dbReference type="OrthoDB" id="10040854at2759"/>
<dbReference type="PROSITE" id="PS50089">
    <property type="entry name" value="ZF_RING_2"/>
    <property type="match status" value="1"/>
</dbReference>
<evidence type="ECO:0000313" key="7">
    <source>
        <dbReference type="Proteomes" id="UP000271974"/>
    </source>
</evidence>
<evidence type="ECO:0000256" key="3">
    <source>
        <dbReference type="PROSITE-ProRule" id="PRU00175"/>
    </source>
</evidence>
<dbReference type="AlphaFoldDB" id="A0A433UAK8"/>
<evidence type="ECO:0000256" key="2">
    <source>
        <dbReference type="ARBA" id="ARBA00022833"/>
    </source>
</evidence>
<evidence type="ECO:0000313" key="6">
    <source>
        <dbReference type="EMBL" id="RUS90838.1"/>
    </source>
</evidence>
<name>A0A433UAK8_ELYCH</name>
<protein>
    <recommendedName>
        <fullName evidence="5">RING-type domain-containing protein</fullName>
    </recommendedName>
</protein>
<dbReference type="InterPro" id="IPR052480">
    <property type="entry name" value="RAPsyn"/>
</dbReference>
<dbReference type="Gene3D" id="1.25.40.10">
    <property type="entry name" value="Tetratricopeptide repeat domain"/>
    <property type="match status" value="2"/>
</dbReference>
<dbReference type="Gene3D" id="3.30.40.10">
    <property type="entry name" value="Zinc/RING finger domain, C3HC4 (zinc finger)"/>
    <property type="match status" value="1"/>
</dbReference>
<organism evidence="6 7">
    <name type="scientific">Elysia chlorotica</name>
    <name type="common">Eastern emerald elysia</name>
    <name type="synonym">Sea slug</name>
    <dbReference type="NCBI Taxonomy" id="188477"/>
    <lineage>
        <taxon>Eukaryota</taxon>
        <taxon>Metazoa</taxon>
        <taxon>Spiralia</taxon>
        <taxon>Lophotrochozoa</taxon>
        <taxon>Mollusca</taxon>
        <taxon>Gastropoda</taxon>
        <taxon>Heterobranchia</taxon>
        <taxon>Euthyneura</taxon>
        <taxon>Panpulmonata</taxon>
        <taxon>Sacoglossa</taxon>
        <taxon>Placobranchoidea</taxon>
        <taxon>Plakobranchidae</taxon>
        <taxon>Elysia</taxon>
    </lineage>
</organism>
<reference evidence="6 7" key="1">
    <citation type="submission" date="2019-01" db="EMBL/GenBank/DDBJ databases">
        <title>A draft genome assembly of the solar-powered sea slug Elysia chlorotica.</title>
        <authorList>
            <person name="Cai H."/>
            <person name="Li Q."/>
            <person name="Fang X."/>
            <person name="Li J."/>
            <person name="Curtis N.E."/>
            <person name="Altenburger A."/>
            <person name="Shibata T."/>
            <person name="Feng M."/>
            <person name="Maeda T."/>
            <person name="Schwartz J.A."/>
            <person name="Shigenobu S."/>
            <person name="Lundholm N."/>
            <person name="Nishiyama T."/>
            <person name="Yang H."/>
            <person name="Hasebe M."/>
            <person name="Li S."/>
            <person name="Pierce S.K."/>
            <person name="Wang J."/>
        </authorList>
    </citation>
    <scope>NUCLEOTIDE SEQUENCE [LARGE SCALE GENOMIC DNA]</scope>
    <source>
        <strain evidence="6">EC2010</strain>
        <tissue evidence="6">Whole organism of an adult</tissue>
    </source>
</reference>
<dbReference type="PANTHER" id="PTHR46574:SF1">
    <property type="entry name" value="43 KDA RECEPTOR-ASSOCIATED PROTEIN OF THE SYNAPSE"/>
    <property type="match status" value="1"/>
</dbReference>
<gene>
    <name evidence="6" type="ORF">EGW08_001345</name>
</gene>
<evidence type="ECO:0000256" key="4">
    <source>
        <dbReference type="SAM" id="MobiDB-lite"/>
    </source>
</evidence>
<dbReference type="SUPFAM" id="SSF57850">
    <property type="entry name" value="RING/U-box"/>
    <property type="match status" value="1"/>
</dbReference>
<dbReference type="GO" id="GO:0031594">
    <property type="term" value="C:neuromuscular junction"/>
    <property type="evidence" value="ECO:0007669"/>
    <property type="project" value="TreeGrafter"/>
</dbReference>